<accession>A0A9W9Y7W4</accession>
<dbReference type="OrthoDB" id="5952218at2759"/>
<name>A0A9W9Y7W4_9CNID</name>
<proteinExistence type="predicted"/>
<protein>
    <submittedName>
        <fullName evidence="1">Uncharacterized protein</fullName>
    </submittedName>
</protein>
<dbReference type="AlphaFoldDB" id="A0A9W9Y7W4"/>
<comment type="caution">
    <text evidence="1">The sequence shown here is derived from an EMBL/GenBank/DDBJ whole genome shotgun (WGS) entry which is preliminary data.</text>
</comment>
<sequence>MAATRTSASAVKTIILLFTKDQEENCEKLRTVLESESNGDICVVDLVDISRCGLSLEEELRRRCDCIVLICSPRATQLINDEKSCVFVTKTGQEVNFDGKIISKVLKDNDGRLRRKLIPVSFVELPSVLHGAGVTRRKARHSAISFEIKQGEVTELMLEGDVLESLIDVIKKVKT</sequence>
<reference evidence="1" key="1">
    <citation type="submission" date="2023-01" db="EMBL/GenBank/DDBJ databases">
        <title>Genome assembly of the deep-sea coral Lophelia pertusa.</title>
        <authorList>
            <person name="Herrera S."/>
            <person name="Cordes E."/>
        </authorList>
    </citation>
    <scope>NUCLEOTIDE SEQUENCE</scope>
    <source>
        <strain evidence="1">USNM1676648</strain>
        <tissue evidence="1">Polyp</tissue>
    </source>
</reference>
<dbReference type="Proteomes" id="UP001163046">
    <property type="component" value="Unassembled WGS sequence"/>
</dbReference>
<keyword evidence="2" id="KW-1185">Reference proteome</keyword>
<dbReference type="EMBL" id="MU827828">
    <property type="protein sequence ID" value="KAJ7321451.1"/>
    <property type="molecule type" value="Genomic_DNA"/>
</dbReference>
<organism evidence="1 2">
    <name type="scientific">Desmophyllum pertusum</name>
    <dbReference type="NCBI Taxonomy" id="174260"/>
    <lineage>
        <taxon>Eukaryota</taxon>
        <taxon>Metazoa</taxon>
        <taxon>Cnidaria</taxon>
        <taxon>Anthozoa</taxon>
        <taxon>Hexacorallia</taxon>
        <taxon>Scleractinia</taxon>
        <taxon>Caryophylliina</taxon>
        <taxon>Caryophylliidae</taxon>
        <taxon>Desmophyllum</taxon>
    </lineage>
</organism>
<gene>
    <name evidence="1" type="ORF">OS493_035025</name>
</gene>
<evidence type="ECO:0000313" key="1">
    <source>
        <dbReference type="EMBL" id="KAJ7321451.1"/>
    </source>
</evidence>
<evidence type="ECO:0000313" key="2">
    <source>
        <dbReference type="Proteomes" id="UP001163046"/>
    </source>
</evidence>